<comment type="caution">
    <text evidence="9">The sequence shown here is derived from an EMBL/GenBank/DDBJ whole genome shotgun (WGS) entry which is preliminary data.</text>
</comment>
<evidence type="ECO:0000256" key="5">
    <source>
        <dbReference type="PROSITE-ProRule" id="PRU00169"/>
    </source>
</evidence>
<dbReference type="SUPFAM" id="SSF55874">
    <property type="entry name" value="ATPase domain of HSP90 chaperone/DNA topoisomerase II/histidine kinase"/>
    <property type="match status" value="1"/>
</dbReference>
<dbReference type="PANTHER" id="PTHR45339">
    <property type="entry name" value="HYBRID SIGNAL TRANSDUCTION HISTIDINE KINASE J"/>
    <property type="match status" value="1"/>
</dbReference>
<dbReference type="Pfam" id="PF00072">
    <property type="entry name" value="Response_reg"/>
    <property type="match status" value="2"/>
</dbReference>
<sequence>MSTGQILFIIVDSFPTPFWLTWWFQLIVLLAIAIALYFFHRSKVKAVEHRAGDLERQLLETRELLSYAKQNEQSSRDLAALESRNKSQLLSKISHDIRTPMTTMMGMAALLNETQLNNEQREYTNTILDSGENLLKLINDILINDILEYSRFESGKELEQKDFDLRNTIEEVLDVFASKSAKQNIDLVYDIPANVPTQVVGDAMRLHQIFTNLVKNSIRFTLNGEIFIGARFIESGDDNRVKLEFEIRDTGMGMTREKVAQLSKGFAEPVSALNTNGISSGVGLIICKNLVSLMGGSIQVSSKEHEGSTFTFTIWLRTSLQQVRSKSIGMTGMESKKILIVDDNETVCNLLTKQLQQWKLSATGVGSGKEALALLSRDSDYDLVITDMQMPAMTGVELTKAIKSLHSDMPVILLNKFDDESYKKHLGLFSSVIKKPIRQHILNEQILVALRNKNKASEQNSKQKLSVDFAKENPLKILIAEDDAMNQKMVIKVLNKLGYEPKMTSNGNEVLEEVSFNDYDIILMDVQMPEMDGLEATKMIRLCLSVQPTIIAMTANTLQGDRDACIRAGMDDYISKPVKLEDLVNVLEKWSLHAQQKNG</sequence>
<evidence type="ECO:0000313" key="10">
    <source>
        <dbReference type="Proteomes" id="UP001597387"/>
    </source>
</evidence>
<protein>
    <recommendedName>
        <fullName evidence="2">histidine kinase</fullName>
        <ecNumber evidence="2">2.7.13.3</ecNumber>
    </recommendedName>
</protein>
<keyword evidence="6" id="KW-0472">Membrane</keyword>
<dbReference type="Pfam" id="PF02518">
    <property type="entry name" value="HATPase_c"/>
    <property type="match status" value="1"/>
</dbReference>
<dbReference type="EC" id="2.7.13.3" evidence="2"/>
<dbReference type="Proteomes" id="UP001597387">
    <property type="component" value="Unassembled WGS sequence"/>
</dbReference>
<feature type="modified residue" description="4-aspartylphosphate" evidence="5">
    <location>
        <position position="387"/>
    </location>
</feature>
<dbReference type="InterPro" id="IPR003661">
    <property type="entry name" value="HisK_dim/P_dom"/>
</dbReference>
<organism evidence="9 10">
    <name type="scientific">Paradesertivirga mongoliensis</name>
    <dbReference type="NCBI Taxonomy" id="2100740"/>
    <lineage>
        <taxon>Bacteria</taxon>
        <taxon>Pseudomonadati</taxon>
        <taxon>Bacteroidota</taxon>
        <taxon>Sphingobacteriia</taxon>
        <taxon>Sphingobacteriales</taxon>
        <taxon>Sphingobacteriaceae</taxon>
        <taxon>Paradesertivirga</taxon>
    </lineage>
</organism>
<dbReference type="CDD" id="cd00156">
    <property type="entry name" value="REC"/>
    <property type="match status" value="1"/>
</dbReference>
<feature type="domain" description="Histidine kinase" evidence="7">
    <location>
        <begin position="92"/>
        <end position="318"/>
    </location>
</feature>
<evidence type="ECO:0000256" key="3">
    <source>
        <dbReference type="ARBA" id="ARBA00022553"/>
    </source>
</evidence>
<dbReference type="CDD" id="cd00082">
    <property type="entry name" value="HisKA"/>
    <property type="match status" value="1"/>
</dbReference>
<feature type="modified residue" description="4-aspartylphosphate" evidence="5">
    <location>
        <position position="525"/>
    </location>
</feature>
<dbReference type="InterPro" id="IPR003594">
    <property type="entry name" value="HATPase_dom"/>
</dbReference>
<dbReference type="SMART" id="SM00448">
    <property type="entry name" value="REC"/>
    <property type="match status" value="2"/>
</dbReference>
<dbReference type="SMART" id="SM00387">
    <property type="entry name" value="HATPase_c"/>
    <property type="match status" value="1"/>
</dbReference>
<dbReference type="SMART" id="SM00388">
    <property type="entry name" value="HisKA"/>
    <property type="match status" value="1"/>
</dbReference>
<dbReference type="RefSeq" id="WP_255900773.1">
    <property type="nucleotide sequence ID" value="NZ_JAFMZO010000002.1"/>
</dbReference>
<dbReference type="InterPro" id="IPR011006">
    <property type="entry name" value="CheY-like_superfamily"/>
</dbReference>
<keyword evidence="4" id="KW-0902">Two-component regulatory system</keyword>
<keyword evidence="3 5" id="KW-0597">Phosphoprotein</keyword>
<proteinExistence type="predicted"/>
<dbReference type="PANTHER" id="PTHR45339:SF1">
    <property type="entry name" value="HYBRID SIGNAL TRANSDUCTION HISTIDINE KINASE J"/>
    <property type="match status" value="1"/>
</dbReference>
<dbReference type="InterPro" id="IPR001789">
    <property type="entry name" value="Sig_transdc_resp-reg_receiver"/>
</dbReference>
<evidence type="ECO:0000259" key="7">
    <source>
        <dbReference type="PROSITE" id="PS50109"/>
    </source>
</evidence>
<gene>
    <name evidence="9" type="ORF">ACFSJU_13915</name>
</gene>
<feature type="transmembrane region" description="Helical" evidence="6">
    <location>
        <begin position="20"/>
        <end position="39"/>
    </location>
</feature>
<comment type="catalytic activity">
    <reaction evidence="1">
        <text>ATP + protein L-histidine = ADP + protein N-phospho-L-histidine.</text>
        <dbReference type="EC" id="2.7.13.3"/>
    </reaction>
</comment>
<evidence type="ECO:0000256" key="4">
    <source>
        <dbReference type="ARBA" id="ARBA00023012"/>
    </source>
</evidence>
<dbReference type="InterPro" id="IPR036890">
    <property type="entry name" value="HATPase_C_sf"/>
</dbReference>
<dbReference type="PRINTS" id="PR00344">
    <property type="entry name" value="BCTRLSENSOR"/>
</dbReference>
<dbReference type="Gene3D" id="3.30.565.10">
    <property type="entry name" value="Histidine kinase-like ATPase, C-terminal domain"/>
    <property type="match status" value="1"/>
</dbReference>
<accession>A0ABW4ZN14</accession>
<evidence type="ECO:0000256" key="1">
    <source>
        <dbReference type="ARBA" id="ARBA00000085"/>
    </source>
</evidence>
<dbReference type="PROSITE" id="PS50110">
    <property type="entry name" value="RESPONSE_REGULATORY"/>
    <property type="match status" value="2"/>
</dbReference>
<feature type="domain" description="Response regulatory" evidence="8">
    <location>
        <begin position="476"/>
        <end position="591"/>
    </location>
</feature>
<dbReference type="InterPro" id="IPR005467">
    <property type="entry name" value="His_kinase_dom"/>
</dbReference>
<evidence type="ECO:0000256" key="6">
    <source>
        <dbReference type="SAM" id="Phobius"/>
    </source>
</evidence>
<dbReference type="Gene3D" id="3.40.50.2300">
    <property type="match status" value="2"/>
</dbReference>
<dbReference type="SUPFAM" id="SSF47384">
    <property type="entry name" value="Homodimeric domain of signal transducing histidine kinase"/>
    <property type="match status" value="1"/>
</dbReference>
<name>A0ABW4ZN14_9SPHI</name>
<evidence type="ECO:0000313" key="9">
    <source>
        <dbReference type="EMBL" id="MFD2163500.1"/>
    </source>
</evidence>
<keyword evidence="10" id="KW-1185">Reference proteome</keyword>
<feature type="domain" description="Response regulatory" evidence="8">
    <location>
        <begin position="337"/>
        <end position="450"/>
    </location>
</feature>
<dbReference type="SUPFAM" id="SSF52172">
    <property type="entry name" value="CheY-like"/>
    <property type="match status" value="2"/>
</dbReference>
<reference evidence="10" key="1">
    <citation type="journal article" date="2019" name="Int. J. Syst. Evol. Microbiol.">
        <title>The Global Catalogue of Microorganisms (GCM) 10K type strain sequencing project: providing services to taxonomists for standard genome sequencing and annotation.</title>
        <authorList>
            <consortium name="The Broad Institute Genomics Platform"/>
            <consortium name="The Broad Institute Genome Sequencing Center for Infectious Disease"/>
            <person name="Wu L."/>
            <person name="Ma J."/>
        </authorList>
    </citation>
    <scope>NUCLEOTIDE SEQUENCE [LARGE SCALE GENOMIC DNA]</scope>
    <source>
        <strain evidence="10">KCTC 42217</strain>
    </source>
</reference>
<keyword evidence="6" id="KW-1133">Transmembrane helix</keyword>
<dbReference type="InterPro" id="IPR004358">
    <property type="entry name" value="Sig_transdc_His_kin-like_C"/>
</dbReference>
<dbReference type="InterPro" id="IPR036097">
    <property type="entry name" value="HisK_dim/P_sf"/>
</dbReference>
<evidence type="ECO:0000256" key="2">
    <source>
        <dbReference type="ARBA" id="ARBA00012438"/>
    </source>
</evidence>
<dbReference type="Pfam" id="PF00512">
    <property type="entry name" value="HisKA"/>
    <property type="match status" value="1"/>
</dbReference>
<dbReference type="Gene3D" id="1.10.287.130">
    <property type="match status" value="1"/>
</dbReference>
<dbReference type="CDD" id="cd17546">
    <property type="entry name" value="REC_hyHK_CKI1_RcsC-like"/>
    <property type="match status" value="1"/>
</dbReference>
<dbReference type="EMBL" id="JBHUHZ010000002">
    <property type="protein sequence ID" value="MFD2163500.1"/>
    <property type="molecule type" value="Genomic_DNA"/>
</dbReference>
<evidence type="ECO:0000259" key="8">
    <source>
        <dbReference type="PROSITE" id="PS50110"/>
    </source>
</evidence>
<keyword evidence="6" id="KW-0812">Transmembrane</keyword>
<dbReference type="PROSITE" id="PS50109">
    <property type="entry name" value="HIS_KIN"/>
    <property type="match status" value="1"/>
</dbReference>